<accession>A0ABV5UN67</accession>
<feature type="compositionally biased region" description="Basic and acidic residues" evidence="1">
    <location>
        <begin position="54"/>
        <end position="63"/>
    </location>
</feature>
<evidence type="ECO:0000313" key="4">
    <source>
        <dbReference type="Proteomes" id="UP001589536"/>
    </source>
</evidence>
<protein>
    <recommendedName>
        <fullName evidence="5">LPXTG cell wall anchor domain-containing protein</fullName>
    </recommendedName>
</protein>
<keyword evidence="2" id="KW-1133">Transmembrane helix</keyword>
<evidence type="ECO:0008006" key="5">
    <source>
        <dbReference type="Google" id="ProtNLM"/>
    </source>
</evidence>
<evidence type="ECO:0000313" key="3">
    <source>
        <dbReference type="EMBL" id="MFB9713953.1"/>
    </source>
</evidence>
<feature type="region of interest" description="Disordered" evidence="1">
    <location>
        <begin position="33"/>
        <end position="63"/>
    </location>
</feature>
<reference evidence="3 4" key="1">
    <citation type="submission" date="2024-09" db="EMBL/GenBank/DDBJ databases">
        <authorList>
            <person name="Sun Q."/>
            <person name="Mori K."/>
        </authorList>
    </citation>
    <scope>NUCLEOTIDE SEQUENCE [LARGE SCALE GENOMIC DNA]</scope>
    <source>
        <strain evidence="3 4">JCM 13519</strain>
    </source>
</reference>
<proteinExistence type="predicted"/>
<name>A0ABV5UN67_9MICC</name>
<keyword evidence="2" id="KW-0472">Membrane</keyword>
<dbReference type="Proteomes" id="UP001589536">
    <property type="component" value="Unassembled WGS sequence"/>
</dbReference>
<dbReference type="EMBL" id="JBHMBH010000019">
    <property type="protein sequence ID" value="MFB9713953.1"/>
    <property type="molecule type" value="Genomic_DNA"/>
</dbReference>
<evidence type="ECO:0000256" key="2">
    <source>
        <dbReference type="SAM" id="Phobius"/>
    </source>
</evidence>
<sequence length="63" mass="6649">MTNIGSSVIALPITAGMLLVLLAWTTLIARRNKDTASNPGSRGDAECPLEGDTADERETAEHP</sequence>
<feature type="transmembrane region" description="Helical" evidence="2">
    <location>
        <begin position="6"/>
        <end position="29"/>
    </location>
</feature>
<comment type="caution">
    <text evidence="3">The sequence shown here is derived from an EMBL/GenBank/DDBJ whole genome shotgun (WGS) entry which is preliminary data.</text>
</comment>
<keyword evidence="2" id="KW-0812">Transmembrane</keyword>
<gene>
    <name evidence="3" type="ORF">ACFFPI_07265</name>
</gene>
<keyword evidence="4" id="KW-1185">Reference proteome</keyword>
<evidence type="ECO:0000256" key="1">
    <source>
        <dbReference type="SAM" id="MobiDB-lite"/>
    </source>
</evidence>
<organism evidence="3 4">
    <name type="scientific">Arthrobacter methylotrophus</name>
    <dbReference type="NCBI Taxonomy" id="121291"/>
    <lineage>
        <taxon>Bacteria</taxon>
        <taxon>Bacillati</taxon>
        <taxon>Actinomycetota</taxon>
        <taxon>Actinomycetes</taxon>
        <taxon>Micrococcales</taxon>
        <taxon>Micrococcaceae</taxon>
        <taxon>Arthrobacter</taxon>
    </lineage>
</organism>
<dbReference type="RefSeq" id="WP_345042307.1">
    <property type="nucleotide sequence ID" value="NZ_BAABED010000001.1"/>
</dbReference>